<feature type="compositionally biased region" description="Basic and acidic residues" evidence="1">
    <location>
        <begin position="508"/>
        <end position="530"/>
    </location>
</feature>
<sequence>MRKKSISSSSRECSLDGNDRKGQIENGECSGEKLVASQENGFKERATSSSSVECSLNGNGERDHIEDGECYGEQLVTSQENGFREKAASSSSGECSLNGNGGKDHIEDGKCNGEQPDISQENDLRAKITSSSSGQCSLNGNGGKGQIENGECIGEQRVTSQEDGLWEKGTSSSSGECSLDGNDGRDQVGNGDCNGKRFVQINSPEEELENEMDVHKLSDMRRHIMSNNGYSDELTHFEIEASAELMVESSVENAKNANLQQEGEEISNGNVPLEGAVEQLISARDKEDASDEKFAPVQVKSEVDIARNDIEVVEELNNGNLLLEGAEQELFSESDREVNNDKPPLIGAKPEVDIHGSKKAGSEALNNRKLSLEVREEVLSLCASDGEDPKHNQSGSNHASSKTIHHTFNHVRSVDTFDNTEAIHPGFETSGTLGGLSKASTSRIYHAYDGSISSNDGVDEQFPNQYLDSFETSTVANGVSEGGSRKGKGLVNSALHGDLETQQQSYFAERKPHVPKDSRRNQNEVSETTRHGHAHWMRTKKDEFPPKIPHRQSGSQSGYESGSTSNQMQDEFYCSSSYLSPDSFDDPDHEKMKLLRMVYKLQDQLNRTSYASGETNGRPFMGSQISAYQSHDLHERKFYHGLDYPRCDGICSSHGINCFQKHNFSRIPYIAEPTSSTHLVDHSRFPCCQQQWQCSAELPRRVLYQHDELYRPSPDHNCCSPHHSYASSPQWFTSNLLAHGHETKSCDQRLRPEVKKHFREKPMLTRRHYRPVAGGAPFVTCHKCFKLLQLPADFLLFKRVCHQLKCGACQEILKFSLQNGSHIVSYAPNALEPPSSNHVSYSDDCGPSVDELAVNSSNVSSETEAHSLPKSSPLHQLMGYSSPRQVITGIP</sequence>
<evidence type="ECO:0000313" key="4">
    <source>
        <dbReference type="Proteomes" id="UP000075243"/>
    </source>
</evidence>
<feature type="region of interest" description="Disordered" evidence="1">
    <location>
        <begin position="1"/>
        <end position="66"/>
    </location>
</feature>
<evidence type="ECO:0000313" key="3">
    <source>
        <dbReference type="EMBL" id="KYP72664.1"/>
    </source>
</evidence>
<feature type="compositionally biased region" description="Basic and acidic residues" evidence="1">
    <location>
        <begin position="102"/>
        <end position="111"/>
    </location>
</feature>
<evidence type="ECO:0000256" key="1">
    <source>
        <dbReference type="SAM" id="MobiDB-lite"/>
    </source>
</evidence>
<feature type="compositionally biased region" description="Low complexity" evidence="1">
    <location>
        <begin position="553"/>
        <end position="565"/>
    </location>
</feature>
<feature type="compositionally biased region" description="Polar residues" evidence="1">
    <location>
        <begin position="47"/>
        <end position="58"/>
    </location>
</feature>
<accession>A0A151U0A0</accession>
<evidence type="ECO:0000259" key="2">
    <source>
        <dbReference type="Pfam" id="PF11331"/>
    </source>
</evidence>
<protein>
    <submittedName>
        <fullName evidence="3">Uncharacterized protein At5g05190 family</fullName>
    </submittedName>
</protein>
<feature type="region of interest" description="Disordered" evidence="1">
    <location>
        <begin position="160"/>
        <end position="193"/>
    </location>
</feature>
<feature type="domain" description="Probable zinc-ribbon" evidence="2">
    <location>
        <begin position="773"/>
        <end position="817"/>
    </location>
</feature>
<dbReference type="Gramene" id="C.cajan_05133.t">
    <property type="protein sequence ID" value="C.cajan_05133.t"/>
    <property type="gene ID" value="C.cajan_05133"/>
</dbReference>
<dbReference type="InterPro" id="IPR040244">
    <property type="entry name" value="EDR4-like"/>
</dbReference>
<dbReference type="Pfam" id="PF11331">
    <property type="entry name" value="Zn_ribbon_12"/>
    <property type="match status" value="1"/>
</dbReference>
<feature type="compositionally biased region" description="Polar residues" evidence="1">
    <location>
        <begin position="128"/>
        <end position="139"/>
    </location>
</feature>
<gene>
    <name evidence="3" type="ORF">KK1_005262</name>
</gene>
<reference evidence="3 4" key="1">
    <citation type="journal article" date="2012" name="Nat. Biotechnol.">
        <title>Draft genome sequence of pigeonpea (Cajanus cajan), an orphan legume crop of resource-poor farmers.</title>
        <authorList>
            <person name="Varshney R.K."/>
            <person name="Chen W."/>
            <person name="Li Y."/>
            <person name="Bharti A.K."/>
            <person name="Saxena R.K."/>
            <person name="Schlueter J.A."/>
            <person name="Donoghue M.T."/>
            <person name="Azam S."/>
            <person name="Fan G."/>
            <person name="Whaley A.M."/>
            <person name="Farmer A.D."/>
            <person name="Sheridan J."/>
            <person name="Iwata A."/>
            <person name="Tuteja R."/>
            <person name="Penmetsa R.V."/>
            <person name="Wu W."/>
            <person name="Upadhyaya H.D."/>
            <person name="Yang S.P."/>
            <person name="Shah T."/>
            <person name="Saxena K.B."/>
            <person name="Michael T."/>
            <person name="McCombie W.R."/>
            <person name="Yang B."/>
            <person name="Zhang G."/>
            <person name="Yang H."/>
            <person name="Wang J."/>
            <person name="Spillane C."/>
            <person name="Cook D.R."/>
            <person name="May G.D."/>
            <person name="Xu X."/>
            <person name="Jackson S.A."/>
        </authorList>
    </citation>
    <scope>NUCLEOTIDE SEQUENCE [LARGE SCALE GENOMIC DNA]</scope>
    <source>
        <strain evidence="4">cv. Asha</strain>
    </source>
</reference>
<dbReference type="AlphaFoldDB" id="A0A151U0A0"/>
<dbReference type="Proteomes" id="UP000075243">
    <property type="component" value="Chromosome 2"/>
</dbReference>
<proteinExistence type="predicted"/>
<dbReference type="EMBL" id="CM003604">
    <property type="protein sequence ID" value="KYP72664.1"/>
    <property type="molecule type" value="Genomic_DNA"/>
</dbReference>
<keyword evidence="4" id="KW-1185">Reference proteome</keyword>
<feature type="compositionally biased region" description="Low complexity" evidence="1">
    <location>
        <begin position="1"/>
        <end position="10"/>
    </location>
</feature>
<name>A0A151U0A0_CAJCA</name>
<feature type="region of interest" description="Disordered" evidence="1">
    <location>
        <begin position="506"/>
        <end position="566"/>
    </location>
</feature>
<organism evidence="3 4">
    <name type="scientific">Cajanus cajan</name>
    <name type="common">Pigeon pea</name>
    <name type="synonym">Cajanus indicus</name>
    <dbReference type="NCBI Taxonomy" id="3821"/>
    <lineage>
        <taxon>Eukaryota</taxon>
        <taxon>Viridiplantae</taxon>
        <taxon>Streptophyta</taxon>
        <taxon>Embryophyta</taxon>
        <taxon>Tracheophyta</taxon>
        <taxon>Spermatophyta</taxon>
        <taxon>Magnoliopsida</taxon>
        <taxon>eudicotyledons</taxon>
        <taxon>Gunneridae</taxon>
        <taxon>Pentapetalae</taxon>
        <taxon>rosids</taxon>
        <taxon>fabids</taxon>
        <taxon>Fabales</taxon>
        <taxon>Fabaceae</taxon>
        <taxon>Papilionoideae</taxon>
        <taxon>50 kb inversion clade</taxon>
        <taxon>NPAAA clade</taxon>
        <taxon>indigoferoid/millettioid clade</taxon>
        <taxon>Phaseoleae</taxon>
        <taxon>Cajanus</taxon>
    </lineage>
</organism>
<dbReference type="PANTHER" id="PTHR31105:SF48">
    <property type="entry name" value="DUF3133 FAMILY PROTEIN"/>
    <property type="match status" value="1"/>
</dbReference>
<dbReference type="PANTHER" id="PTHR31105">
    <property type="entry name" value="EXTRA-LARGE G-PROTEIN-LIKE"/>
    <property type="match status" value="1"/>
</dbReference>
<feature type="region of interest" description="Disordered" evidence="1">
    <location>
        <begin position="81"/>
        <end position="142"/>
    </location>
</feature>
<feature type="compositionally biased region" description="Polar residues" evidence="1">
    <location>
        <begin position="88"/>
        <end position="98"/>
    </location>
</feature>
<feature type="compositionally biased region" description="Basic and acidic residues" evidence="1">
    <location>
        <begin position="13"/>
        <end position="23"/>
    </location>
</feature>
<dbReference type="InterPro" id="IPR021480">
    <property type="entry name" value="Zinc_ribbon_12"/>
</dbReference>
<dbReference type="OMA" id="NCILEED"/>
<dbReference type="GO" id="GO:1900150">
    <property type="term" value="P:regulation of defense response to fungus"/>
    <property type="evidence" value="ECO:0007669"/>
    <property type="project" value="InterPro"/>
</dbReference>